<dbReference type="SUPFAM" id="SSF48452">
    <property type="entry name" value="TPR-like"/>
    <property type="match status" value="1"/>
</dbReference>
<evidence type="ECO:0000313" key="2">
    <source>
        <dbReference type="EMBL" id="MFC3616719.1"/>
    </source>
</evidence>
<accession>A0ABV7TQ46</accession>
<proteinExistence type="predicted"/>
<dbReference type="NCBIfam" id="TIGR03142">
    <property type="entry name" value="cytochro_ccmI"/>
    <property type="match status" value="1"/>
</dbReference>
<comment type="caution">
    <text evidence="2">The sequence shown here is derived from an EMBL/GenBank/DDBJ whole genome shotgun (WGS) entry which is preliminary data.</text>
</comment>
<dbReference type="RefSeq" id="WP_386738038.1">
    <property type="nucleotide sequence ID" value="NZ_JBHRXI010000049.1"/>
</dbReference>
<dbReference type="InterPro" id="IPR011990">
    <property type="entry name" value="TPR-like_helical_dom_sf"/>
</dbReference>
<evidence type="ECO:0000256" key="1">
    <source>
        <dbReference type="ARBA" id="ARBA00022748"/>
    </source>
</evidence>
<name>A0ABV7TQ46_9RHOB</name>
<dbReference type="Proteomes" id="UP001595629">
    <property type="component" value="Unassembled WGS sequence"/>
</dbReference>
<sequence>MVFWIIVTLLALSVAALLALALMRGRRDAAPAAAYDMQVYRDQLAGVDRDLARGVIAEEDAERIRTEISRRILAADAKLNEEGSNAAQSRGPTVIAAALAAVAVVGGGMALYTRLGAPGYGDLPLSLRIETAEDIRESRPAQATAEERMPATPDPQVDADYAALIEQLRLAVADRPGDLQGQRLLAQHEANLGNHKAAYEAQRRALDLLGDEAGASDYSQLAEQMVMAAGGYVSPEAEQALQEVLRRDPSDGPARYYWGAMLAQTGRPDLAFRIWEQTLRSSPPDAPWSQAIAAQIEDLAIRAGVDYEPPSAASTRGPSAADIEAAGEMNAEDRQAMIRGMVDGLSNRLATEGGPPEDWARLIGALGVLGERERAAAIHQEALTRFADNDAALARIGAAARSAGLIE</sequence>
<organism evidence="2 3">
    <name type="scientific">Lutimaribacter marinistellae</name>
    <dbReference type="NCBI Taxonomy" id="1820329"/>
    <lineage>
        <taxon>Bacteria</taxon>
        <taxon>Pseudomonadati</taxon>
        <taxon>Pseudomonadota</taxon>
        <taxon>Alphaproteobacteria</taxon>
        <taxon>Rhodobacterales</taxon>
        <taxon>Roseobacteraceae</taxon>
        <taxon>Lutimaribacter</taxon>
    </lineage>
</organism>
<evidence type="ECO:0000313" key="3">
    <source>
        <dbReference type="Proteomes" id="UP001595629"/>
    </source>
</evidence>
<dbReference type="InterPro" id="IPR017560">
    <property type="entry name" value="Cyt_c_biogenesis_CcmI"/>
</dbReference>
<protein>
    <submittedName>
        <fullName evidence="2">C-type cytochrome biogenesis protein CcmI</fullName>
    </submittedName>
</protein>
<reference evidence="3" key="1">
    <citation type="journal article" date="2019" name="Int. J. Syst. Evol. Microbiol.">
        <title>The Global Catalogue of Microorganisms (GCM) 10K type strain sequencing project: providing services to taxonomists for standard genome sequencing and annotation.</title>
        <authorList>
            <consortium name="The Broad Institute Genomics Platform"/>
            <consortium name="The Broad Institute Genome Sequencing Center for Infectious Disease"/>
            <person name="Wu L."/>
            <person name="Ma J."/>
        </authorList>
    </citation>
    <scope>NUCLEOTIDE SEQUENCE [LARGE SCALE GENOMIC DNA]</scope>
    <source>
        <strain evidence="3">KCTC 42911</strain>
    </source>
</reference>
<keyword evidence="1" id="KW-0201">Cytochrome c-type biogenesis</keyword>
<gene>
    <name evidence="2" type="primary">ccmI</name>
    <name evidence="2" type="ORF">ACFORG_23500</name>
</gene>
<keyword evidence="3" id="KW-1185">Reference proteome</keyword>
<dbReference type="Gene3D" id="1.25.40.10">
    <property type="entry name" value="Tetratricopeptide repeat domain"/>
    <property type="match status" value="1"/>
</dbReference>
<dbReference type="EMBL" id="JBHRXI010000049">
    <property type="protein sequence ID" value="MFC3616719.1"/>
    <property type="molecule type" value="Genomic_DNA"/>
</dbReference>